<dbReference type="PANTHER" id="PTHR42879">
    <property type="entry name" value="3-OXOACYL-(ACYL-CARRIER-PROTEIN) REDUCTASE"/>
    <property type="match status" value="1"/>
</dbReference>
<dbReference type="NCBIfam" id="NF009466">
    <property type="entry name" value="PRK12826.1-2"/>
    <property type="match status" value="1"/>
</dbReference>
<dbReference type="InterPro" id="IPR020904">
    <property type="entry name" value="Sc_DH/Rdtase_CS"/>
</dbReference>
<keyword evidence="2" id="KW-0560">Oxidoreductase</keyword>
<proteinExistence type="inferred from homology"/>
<dbReference type="eggNOG" id="COG1028">
    <property type="taxonomic scope" value="Bacteria"/>
</dbReference>
<comment type="similarity">
    <text evidence="1">Belongs to the short-chain dehydrogenases/reductases (SDR) family.</text>
</comment>
<dbReference type="FunFam" id="3.40.50.720:FF:000173">
    <property type="entry name" value="3-oxoacyl-[acyl-carrier protein] reductase"/>
    <property type="match status" value="1"/>
</dbReference>
<dbReference type="PROSITE" id="PS00061">
    <property type="entry name" value="ADH_SHORT"/>
    <property type="match status" value="1"/>
</dbReference>
<organism evidence="4 5">
    <name type="scientific">Chitinivibrio alkaliphilus ACht1</name>
    <dbReference type="NCBI Taxonomy" id="1313304"/>
    <lineage>
        <taxon>Bacteria</taxon>
        <taxon>Pseudomonadati</taxon>
        <taxon>Fibrobacterota</taxon>
        <taxon>Chitinivibrionia</taxon>
        <taxon>Chitinivibrionales</taxon>
        <taxon>Chitinivibrionaceae</taxon>
        <taxon>Chitinivibrio</taxon>
    </lineage>
</organism>
<sequence length="242" mass="26114">MSKKVIVTGGSRGIGKAIVEKLTDLSYSVVFNYNASSSAAEEIVESCSKKGVKVRALQADLSDFNAAQTFVQEALDFFEGSLDGVVNNAGITQDQNLAMMSPEEWNRVININLTGYFNVLRGAALELVKSQGAVVNISSVSGLTGIKGQSNYCASKHGIIGLTRAFAKEMRKVNVNAVAPGFIESDMTEKLDKAYLKEMKKQIPLRRLGKPEEVADLVEFLLSDKANYITGQVFTIDGGMTA</sequence>
<reference evidence="4 5" key="1">
    <citation type="journal article" date="2013" name="Environ. Microbiol.">
        <title>Genome analysis of Chitinivibrio alkaliphilus gen. nov., sp. nov., a novel extremely haloalkaliphilic anaerobic chitinolytic bacterium from the candidate phylum Termite Group 3.</title>
        <authorList>
            <person name="Sorokin D.Y."/>
            <person name="Gumerov V.M."/>
            <person name="Rakitin A.L."/>
            <person name="Beletsky A.V."/>
            <person name="Damste J.S."/>
            <person name="Muyzer G."/>
            <person name="Mardanov A.V."/>
            <person name="Ravin N.V."/>
        </authorList>
    </citation>
    <scope>NUCLEOTIDE SEQUENCE [LARGE SCALE GENOMIC DNA]</scope>
    <source>
        <strain evidence="4 5">ACht1</strain>
    </source>
</reference>
<dbReference type="SMART" id="SM00822">
    <property type="entry name" value="PKS_KR"/>
    <property type="match status" value="1"/>
</dbReference>
<dbReference type="Gene3D" id="3.40.50.720">
    <property type="entry name" value="NAD(P)-binding Rossmann-like Domain"/>
    <property type="match status" value="1"/>
</dbReference>
<dbReference type="GO" id="GO:0016491">
    <property type="term" value="F:oxidoreductase activity"/>
    <property type="evidence" value="ECO:0007669"/>
    <property type="project" value="UniProtKB-KW"/>
</dbReference>
<dbReference type="GO" id="GO:0032787">
    <property type="term" value="P:monocarboxylic acid metabolic process"/>
    <property type="evidence" value="ECO:0007669"/>
    <property type="project" value="UniProtKB-ARBA"/>
</dbReference>
<dbReference type="InterPro" id="IPR036291">
    <property type="entry name" value="NAD(P)-bd_dom_sf"/>
</dbReference>
<evidence type="ECO:0000313" key="5">
    <source>
        <dbReference type="Proteomes" id="UP000017148"/>
    </source>
</evidence>
<gene>
    <name evidence="4" type="ORF">CALK_1156</name>
</gene>
<feature type="domain" description="Ketoreductase" evidence="3">
    <location>
        <begin position="3"/>
        <end position="186"/>
    </location>
</feature>
<protein>
    <submittedName>
        <fullName evidence="4">3-oxoacyl-(Acyl-carrier-protein) reductase</fullName>
    </submittedName>
</protein>
<dbReference type="Pfam" id="PF13561">
    <property type="entry name" value="adh_short_C2"/>
    <property type="match status" value="1"/>
</dbReference>
<dbReference type="PRINTS" id="PR00081">
    <property type="entry name" value="GDHRDH"/>
</dbReference>
<dbReference type="RefSeq" id="WP_022636638.1">
    <property type="nucleotide sequence ID" value="NZ_ASJR01000008.1"/>
</dbReference>
<dbReference type="Proteomes" id="UP000017148">
    <property type="component" value="Unassembled WGS sequence"/>
</dbReference>
<dbReference type="InterPro" id="IPR050259">
    <property type="entry name" value="SDR"/>
</dbReference>
<dbReference type="STRING" id="1313304.CALK_1156"/>
<keyword evidence="5" id="KW-1185">Reference proteome</keyword>
<name>U7DA12_9BACT</name>
<evidence type="ECO:0000256" key="1">
    <source>
        <dbReference type="ARBA" id="ARBA00006484"/>
    </source>
</evidence>
<dbReference type="PANTHER" id="PTHR42879:SF2">
    <property type="entry name" value="3-OXOACYL-[ACYL-CARRIER-PROTEIN] REDUCTASE FABG"/>
    <property type="match status" value="1"/>
</dbReference>
<evidence type="ECO:0000259" key="3">
    <source>
        <dbReference type="SMART" id="SM00822"/>
    </source>
</evidence>
<dbReference type="EMBL" id="ASJR01000008">
    <property type="protein sequence ID" value="ERP31937.1"/>
    <property type="molecule type" value="Genomic_DNA"/>
</dbReference>
<dbReference type="InterPro" id="IPR002347">
    <property type="entry name" value="SDR_fam"/>
</dbReference>
<dbReference type="PRINTS" id="PR00080">
    <property type="entry name" value="SDRFAMILY"/>
</dbReference>
<dbReference type="AlphaFoldDB" id="U7DA12"/>
<accession>U7DA12</accession>
<dbReference type="SUPFAM" id="SSF51735">
    <property type="entry name" value="NAD(P)-binding Rossmann-fold domains"/>
    <property type="match status" value="1"/>
</dbReference>
<dbReference type="PATRIC" id="fig|1313304.3.peg.1104"/>
<dbReference type="InterPro" id="IPR057326">
    <property type="entry name" value="KR_dom"/>
</dbReference>
<evidence type="ECO:0000256" key="2">
    <source>
        <dbReference type="ARBA" id="ARBA00023002"/>
    </source>
</evidence>
<evidence type="ECO:0000313" key="4">
    <source>
        <dbReference type="EMBL" id="ERP31937.1"/>
    </source>
</evidence>
<comment type="caution">
    <text evidence="4">The sequence shown here is derived from an EMBL/GenBank/DDBJ whole genome shotgun (WGS) entry which is preliminary data.</text>
</comment>